<accession>A0A9P8LZL8</accession>
<proteinExistence type="predicted"/>
<dbReference type="RefSeq" id="XP_067768126.1">
    <property type="nucleotide sequence ID" value="XM_067904644.1"/>
</dbReference>
<dbReference type="EMBL" id="AUWU02000001">
    <property type="protein sequence ID" value="KAH0577353.1"/>
    <property type="molecule type" value="Genomic_DNA"/>
</dbReference>
<gene>
    <name evidence="1" type="ORF">SS50377_20705</name>
</gene>
<dbReference type="Proteomes" id="UP000018208">
    <property type="component" value="Unassembled WGS sequence"/>
</dbReference>
<dbReference type="AlphaFoldDB" id="A0A9P8LZL8"/>
<dbReference type="KEGG" id="ssao:94294728"/>
<reference evidence="1 2" key="1">
    <citation type="journal article" date="2014" name="PLoS Genet.">
        <title>The Genome of Spironucleus salmonicida Highlights a Fish Pathogen Adapted to Fluctuating Environments.</title>
        <authorList>
            <person name="Xu F."/>
            <person name="Jerlstrom-Hultqvist J."/>
            <person name="Einarsson E."/>
            <person name="Astvaldsson A."/>
            <person name="Svard S.G."/>
            <person name="Andersson J.O."/>
        </authorList>
    </citation>
    <scope>NUCLEOTIDE SEQUENCE [LARGE SCALE GENOMIC DNA]</scope>
    <source>
        <strain evidence="1 2">ATCC 50377</strain>
    </source>
</reference>
<organism evidence="1 2">
    <name type="scientific">Spironucleus salmonicida</name>
    <dbReference type="NCBI Taxonomy" id="348837"/>
    <lineage>
        <taxon>Eukaryota</taxon>
        <taxon>Metamonada</taxon>
        <taxon>Diplomonadida</taxon>
        <taxon>Hexamitidae</taxon>
        <taxon>Hexamitinae</taxon>
        <taxon>Spironucleus</taxon>
    </lineage>
</organism>
<evidence type="ECO:0000313" key="2">
    <source>
        <dbReference type="Proteomes" id="UP000018208"/>
    </source>
</evidence>
<protein>
    <submittedName>
        <fullName evidence="1">Uncharacterized protein</fullName>
    </submittedName>
</protein>
<sequence length="95" mass="10918">MKQNPGTIFTTSFGIRSSRSANIIINDLITAQTNDFEYVINPSSNSVKTRFREEKIIYDDYQQNISVEVDVSFLPVESNKLYEINVELSGIRCYK</sequence>
<evidence type="ECO:0000313" key="1">
    <source>
        <dbReference type="EMBL" id="KAH0577353.1"/>
    </source>
</evidence>
<keyword evidence="2" id="KW-1185">Reference proteome</keyword>
<dbReference type="GeneID" id="94294728"/>
<comment type="caution">
    <text evidence="1">The sequence shown here is derived from an EMBL/GenBank/DDBJ whole genome shotgun (WGS) entry which is preliminary data.</text>
</comment>
<name>A0A9P8LZL8_9EUKA</name>